<feature type="compositionally biased region" description="Polar residues" evidence="1">
    <location>
        <begin position="330"/>
        <end position="339"/>
    </location>
</feature>
<dbReference type="AlphaFoldDB" id="K1QHN2"/>
<dbReference type="EMBL" id="JH816425">
    <property type="protein sequence ID" value="EKC21096.1"/>
    <property type="molecule type" value="Genomic_DNA"/>
</dbReference>
<evidence type="ECO:0000259" key="2">
    <source>
        <dbReference type="Pfam" id="PF20412"/>
    </source>
</evidence>
<feature type="domain" description="Ral GTPase-activating protein subunit alpha/beta N-terminal" evidence="2">
    <location>
        <begin position="142"/>
        <end position="200"/>
    </location>
</feature>
<feature type="region of interest" description="Disordered" evidence="1">
    <location>
        <begin position="545"/>
        <end position="568"/>
    </location>
</feature>
<reference evidence="3" key="1">
    <citation type="journal article" date="2012" name="Nature">
        <title>The oyster genome reveals stress adaptation and complexity of shell formation.</title>
        <authorList>
            <person name="Zhang G."/>
            <person name="Fang X."/>
            <person name="Guo X."/>
            <person name="Li L."/>
            <person name="Luo R."/>
            <person name="Xu F."/>
            <person name="Yang P."/>
            <person name="Zhang L."/>
            <person name="Wang X."/>
            <person name="Qi H."/>
            <person name="Xiong Z."/>
            <person name="Que H."/>
            <person name="Xie Y."/>
            <person name="Holland P.W."/>
            <person name="Paps J."/>
            <person name="Zhu Y."/>
            <person name="Wu F."/>
            <person name="Chen Y."/>
            <person name="Wang J."/>
            <person name="Peng C."/>
            <person name="Meng J."/>
            <person name="Yang L."/>
            <person name="Liu J."/>
            <person name="Wen B."/>
            <person name="Zhang N."/>
            <person name="Huang Z."/>
            <person name="Zhu Q."/>
            <person name="Feng Y."/>
            <person name="Mount A."/>
            <person name="Hedgecock D."/>
            <person name="Xu Z."/>
            <person name="Liu Y."/>
            <person name="Domazet-Loso T."/>
            <person name="Du Y."/>
            <person name="Sun X."/>
            <person name="Zhang S."/>
            <person name="Liu B."/>
            <person name="Cheng P."/>
            <person name="Jiang X."/>
            <person name="Li J."/>
            <person name="Fan D."/>
            <person name="Wang W."/>
            <person name="Fu W."/>
            <person name="Wang T."/>
            <person name="Wang B."/>
            <person name="Zhang J."/>
            <person name="Peng Z."/>
            <person name="Li Y."/>
            <person name="Li N."/>
            <person name="Wang J."/>
            <person name="Chen M."/>
            <person name="He Y."/>
            <person name="Tan F."/>
            <person name="Song X."/>
            <person name="Zheng Q."/>
            <person name="Huang R."/>
            <person name="Yang H."/>
            <person name="Du X."/>
            <person name="Chen L."/>
            <person name="Yang M."/>
            <person name="Gaffney P.M."/>
            <person name="Wang S."/>
            <person name="Luo L."/>
            <person name="She Z."/>
            <person name="Ming Y."/>
            <person name="Huang W."/>
            <person name="Zhang S."/>
            <person name="Huang B."/>
            <person name="Zhang Y."/>
            <person name="Qu T."/>
            <person name="Ni P."/>
            <person name="Miao G."/>
            <person name="Wang J."/>
            <person name="Wang Q."/>
            <person name="Steinberg C.E."/>
            <person name="Wang H."/>
            <person name="Li N."/>
            <person name="Qian L."/>
            <person name="Zhang G."/>
            <person name="Li Y."/>
            <person name="Yang H."/>
            <person name="Liu X."/>
            <person name="Wang J."/>
            <person name="Yin Y."/>
            <person name="Wang J."/>
        </authorList>
    </citation>
    <scope>NUCLEOTIDE SEQUENCE [LARGE SCALE GENOMIC DNA]</scope>
    <source>
        <strain evidence="3">05x7-T-G4-1.051#20</strain>
    </source>
</reference>
<dbReference type="InterPro" id="IPR039930">
    <property type="entry name" value="RALGAPB"/>
</dbReference>
<dbReference type="PANTHER" id="PTHR21344">
    <property type="entry name" value="RAL GTPASE-ACTIVATING PROTEIN SUBUNIT BETA"/>
    <property type="match status" value="1"/>
</dbReference>
<dbReference type="InterPro" id="IPR046859">
    <property type="entry name" value="RGPA/RALGAPB_N"/>
</dbReference>
<gene>
    <name evidence="3" type="ORF">CGI_10004567</name>
</gene>
<dbReference type="InParanoid" id="K1QHN2"/>
<dbReference type="PANTHER" id="PTHR21344:SF1">
    <property type="entry name" value="RAL GTPASE-ACTIVATING PROTEIN SUBUNIT BETA"/>
    <property type="match status" value="1"/>
</dbReference>
<dbReference type="FunCoup" id="K1QHN2">
    <property type="interactions" value="1418"/>
</dbReference>
<dbReference type="HOGENOM" id="CLU_005005_0_0_1"/>
<accession>K1QHN2</accession>
<name>K1QHN2_MAGGI</name>
<dbReference type="Pfam" id="PF20412">
    <property type="entry name" value="RALGAPB_N"/>
    <property type="match status" value="1"/>
</dbReference>
<protein>
    <recommendedName>
        <fullName evidence="2">Ral GTPase-activating protein subunit alpha/beta N-terminal domain-containing protein</fullName>
    </recommendedName>
</protein>
<proteinExistence type="predicted"/>
<feature type="compositionally biased region" description="Low complexity" evidence="1">
    <location>
        <begin position="554"/>
        <end position="568"/>
    </location>
</feature>
<dbReference type="GO" id="GO:0005096">
    <property type="term" value="F:GTPase activator activity"/>
    <property type="evidence" value="ECO:0007669"/>
    <property type="project" value="InterPro"/>
</dbReference>
<feature type="compositionally biased region" description="Low complexity" evidence="1">
    <location>
        <begin position="319"/>
        <end position="329"/>
    </location>
</feature>
<feature type="region of interest" description="Disordered" evidence="1">
    <location>
        <begin position="294"/>
        <end position="339"/>
    </location>
</feature>
<organism evidence="3">
    <name type="scientific">Magallana gigas</name>
    <name type="common">Pacific oyster</name>
    <name type="synonym">Crassostrea gigas</name>
    <dbReference type="NCBI Taxonomy" id="29159"/>
    <lineage>
        <taxon>Eukaryota</taxon>
        <taxon>Metazoa</taxon>
        <taxon>Spiralia</taxon>
        <taxon>Lophotrochozoa</taxon>
        <taxon>Mollusca</taxon>
        <taxon>Bivalvia</taxon>
        <taxon>Autobranchia</taxon>
        <taxon>Pteriomorphia</taxon>
        <taxon>Ostreida</taxon>
        <taxon>Ostreoidea</taxon>
        <taxon>Ostreidae</taxon>
        <taxon>Magallana</taxon>
    </lineage>
</organism>
<evidence type="ECO:0000256" key="1">
    <source>
        <dbReference type="SAM" id="MobiDB-lite"/>
    </source>
</evidence>
<evidence type="ECO:0000313" key="3">
    <source>
        <dbReference type="EMBL" id="EKC21096.1"/>
    </source>
</evidence>
<sequence length="741" mass="82757">MYSEWASLQDEIQCDKANQSVLHKFPTPVGTTVATSVVRHIAVSLSITANSQEPCQLDSDKEVKWAMEVLCYGLGLPLTELDTIKECVNVYCNWLTACMPPSPNQPPIPPPIRDDPDPYIQDMIHHLLNLFVPRPGSDVDSVRKQAVFCHRVLRQIQAIAKESTILSRESWETLLKFLLAANDSLLSPPLEKADDEAQLIPTAMTYDCIAQCWFRFLHIIQNPVDLCRPEIIGKTHKFMQAAMNSDTLIDPTQHECLQKLPVIFYKAMKGVSVMVNAFLGIPQTQNKYDEQLISSSSSNSKLTMPPTPPGQRKSSRPMSVFSSSNKGSSKPANTSVAVPKSNTPMMSSLIFYEPRQSLAPTRPKCDSILHLFGAWLFDAALARVKFHNCHRIVPDQGSIHSDRRSSSLTDSRRNSVTMDYHSDSALVCDNTYEMGRAEALGTLCRIFCAHKTGETILPVYYSRFYLAMYYGLQTSEECYQSETNSTIEFRNVDLQKACINLLLTTLCLPLHFKDLTIRGGLMLLVEDMAVCEAAEQTTFQPHDISQESENQVFSDNSQSSLKTSSSESSFKEGSYHRLGHQASDTDSAHGLFGEAVTLICHRLLSQWKTDLNSALAAMEILAGLAKLVISPPNLLMCKCTVKWICEFIVQQCNRPAPAHSKDLHSTIVAAFRCLSLWLVEHSRLLYDKECLHVVLEVVELGISGSKSQVTMTITLTIQLTMEMVAVMYAIRLGFSVKTNIH</sequence>